<dbReference type="HOGENOM" id="CLU_076053_0_0_11"/>
<sequence>MNFMNSIPVVNALLTANQRTGRHPQLTWYGHDGRIELSGDVLTNWINKTTNLLVEEIAIDPGETVRIDLPPHWRTLVWQCATLLAGGALDFTPPAHQPPHLARVIATNRPDEISAVSPQSEIYAVSLAPLARTFGAPLPPHVIDAGPAVMGNSDALGYVPPITPNSPALYTSSTTITHEGLHDWVNGTLSAPHTPPARRYLAVSPDTTTLDVLRSALHTWLNGGSIVLTDPVTTAELHTDPERKERILASENVTA</sequence>
<dbReference type="KEGG" id="jde:Jden_1862"/>
<dbReference type="EMBL" id="CP001706">
    <property type="protein sequence ID" value="ACV09505.1"/>
    <property type="molecule type" value="Genomic_DNA"/>
</dbReference>
<reference evidence="1 2" key="1">
    <citation type="journal article" date="2009" name="Stand. Genomic Sci.">
        <title>Complete genome sequence of Jonesia denitrificans type strain (Prevot 55134).</title>
        <authorList>
            <person name="Pukall R."/>
            <person name="Gehrich-Schroter G."/>
            <person name="Lapidus A."/>
            <person name="Nolan M."/>
            <person name="Glavina Del Rio T."/>
            <person name="Lucas S."/>
            <person name="Chen F."/>
            <person name="Tice H."/>
            <person name="Pitluck S."/>
            <person name="Cheng J.F."/>
            <person name="Copeland A."/>
            <person name="Saunders E."/>
            <person name="Brettin T."/>
            <person name="Detter J.C."/>
            <person name="Bruce D."/>
            <person name="Goodwin L."/>
            <person name="Pati A."/>
            <person name="Ivanova N."/>
            <person name="Mavromatis K."/>
            <person name="Ovchinnikova G."/>
            <person name="Chen A."/>
            <person name="Palaniappan K."/>
            <person name="Land M."/>
            <person name="Hauser L."/>
            <person name="Chang Y.J."/>
            <person name="Jeffries C.D."/>
            <person name="Chain P."/>
            <person name="Goker M."/>
            <person name="Bristow J."/>
            <person name="Eisen J.A."/>
            <person name="Markowitz V."/>
            <person name="Hugenholtz P."/>
            <person name="Kyrpides N.C."/>
            <person name="Klenk H.P."/>
            <person name="Han C."/>
        </authorList>
    </citation>
    <scope>NUCLEOTIDE SEQUENCE [LARGE SCALE GENOMIC DNA]</scope>
    <source>
        <strain evidence="2">ATCC 14870 / DSM 20603 / BCRC 15368 / CIP 55.134 / JCM 11481 / NBRC 15587 / NCTC 10816 / Prevot 55134</strain>
    </source>
</reference>
<accession>C7QZU7</accession>
<evidence type="ECO:0000313" key="1">
    <source>
        <dbReference type="EMBL" id="ACV09505.1"/>
    </source>
</evidence>
<dbReference type="Proteomes" id="UP000000628">
    <property type="component" value="Chromosome"/>
</dbReference>
<name>C7QZU7_JONDD</name>
<dbReference type="InterPro" id="IPR017523">
    <property type="entry name" value="Rv3268"/>
</dbReference>
<dbReference type="AlphaFoldDB" id="C7QZU7"/>
<evidence type="ECO:0008006" key="3">
    <source>
        <dbReference type="Google" id="ProtNLM"/>
    </source>
</evidence>
<dbReference type="STRING" id="471856.Jden_1862"/>
<dbReference type="SUPFAM" id="SSF56801">
    <property type="entry name" value="Acetyl-CoA synthetase-like"/>
    <property type="match status" value="1"/>
</dbReference>
<dbReference type="eggNOG" id="COG1020">
    <property type="taxonomic scope" value="Bacteria"/>
</dbReference>
<protein>
    <recommendedName>
        <fullName evidence="3">TIGR03089 family protein</fullName>
    </recommendedName>
</protein>
<keyword evidence="2" id="KW-1185">Reference proteome</keyword>
<organism evidence="1 2">
    <name type="scientific">Jonesia denitrificans (strain ATCC 14870 / DSM 20603 / BCRC 15368 / CIP 55.134 / JCM 11481 / NBRC 15587 / NCTC 10816 / Prevot 55134)</name>
    <name type="common">Listeria denitrificans</name>
    <dbReference type="NCBI Taxonomy" id="471856"/>
    <lineage>
        <taxon>Bacteria</taxon>
        <taxon>Bacillati</taxon>
        <taxon>Actinomycetota</taxon>
        <taxon>Actinomycetes</taxon>
        <taxon>Micrococcales</taxon>
        <taxon>Jonesiaceae</taxon>
        <taxon>Jonesia</taxon>
    </lineage>
</organism>
<evidence type="ECO:0000313" key="2">
    <source>
        <dbReference type="Proteomes" id="UP000000628"/>
    </source>
</evidence>
<dbReference type="Gene3D" id="3.40.50.12780">
    <property type="entry name" value="N-terminal domain of ligase-like"/>
    <property type="match status" value="1"/>
</dbReference>
<dbReference type="NCBIfam" id="TIGR03089">
    <property type="entry name" value="TIGR03089 family protein"/>
    <property type="match status" value="1"/>
</dbReference>
<gene>
    <name evidence="1" type="ordered locus">Jden_1862</name>
</gene>
<proteinExistence type="predicted"/>
<dbReference type="InterPro" id="IPR042099">
    <property type="entry name" value="ANL_N_sf"/>
</dbReference>